<protein>
    <submittedName>
        <fullName evidence="1">Uncharacterized protein</fullName>
    </submittedName>
</protein>
<sequence length="98" mass="10995">MSRLNLQPLMTFSDGSFLAISTECSKEGHFSCSVYTVLEDGDRTAFRNVASHFLSASTCLTAQEQAYSYTLRLYPSAAEFMKKPPYLIWHGPQSSERS</sequence>
<accession>A0A0S4LLA1</accession>
<keyword evidence="2" id="KW-1185">Reference proteome</keyword>
<evidence type="ECO:0000313" key="1">
    <source>
        <dbReference type="EMBL" id="CUS38369.1"/>
    </source>
</evidence>
<reference evidence="2" key="1">
    <citation type="submission" date="2015-10" db="EMBL/GenBank/DDBJ databases">
        <authorList>
            <person name="Luecker S."/>
            <person name="Luecker S."/>
        </authorList>
    </citation>
    <scope>NUCLEOTIDE SEQUENCE [LARGE SCALE GENOMIC DNA]</scope>
</reference>
<dbReference type="EMBL" id="CZPZ01000032">
    <property type="protein sequence ID" value="CUS38369.1"/>
    <property type="molecule type" value="Genomic_DNA"/>
</dbReference>
<gene>
    <name evidence="1" type="ORF">COMA2_50050</name>
</gene>
<dbReference type="STRING" id="1742973.COMA2_50050"/>
<name>A0A0S4LLA1_9BACT</name>
<dbReference type="Proteomes" id="UP000198736">
    <property type="component" value="Unassembled WGS sequence"/>
</dbReference>
<organism evidence="1 2">
    <name type="scientific">Candidatus Nitrospira nitrificans</name>
    <dbReference type="NCBI Taxonomy" id="1742973"/>
    <lineage>
        <taxon>Bacteria</taxon>
        <taxon>Pseudomonadati</taxon>
        <taxon>Nitrospirota</taxon>
        <taxon>Nitrospiria</taxon>
        <taxon>Nitrospirales</taxon>
        <taxon>Nitrospiraceae</taxon>
        <taxon>Nitrospira</taxon>
    </lineage>
</organism>
<proteinExistence type="predicted"/>
<dbReference type="AlphaFoldDB" id="A0A0S4LLA1"/>
<evidence type="ECO:0000313" key="2">
    <source>
        <dbReference type="Proteomes" id="UP000198736"/>
    </source>
</evidence>